<feature type="domain" description="OTU" evidence="2">
    <location>
        <begin position="92"/>
        <end position="218"/>
    </location>
</feature>
<dbReference type="EMBL" id="JBGBPQ010000032">
    <property type="protein sequence ID" value="KAL1495411.1"/>
    <property type="molecule type" value="Genomic_DNA"/>
</dbReference>
<name>A0AB34IC88_PRYPA</name>
<dbReference type="Proteomes" id="UP001515480">
    <property type="component" value="Unassembled WGS sequence"/>
</dbReference>
<evidence type="ECO:0000259" key="2">
    <source>
        <dbReference type="PROSITE" id="PS50802"/>
    </source>
</evidence>
<protein>
    <recommendedName>
        <fullName evidence="2">OTU domain-containing protein</fullName>
    </recommendedName>
</protein>
<dbReference type="PROSITE" id="PS50802">
    <property type="entry name" value="OTU"/>
    <property type="match status" value="1"/>
</dbReference>
<organism evidence="3 4">
    <name type="scientific">Prymnesium parvum</name>
    <name type="common">Toxic golden alga</name>
    <dbReference type="NCBI Taxonomy" id="97485"/>
    <lineage>
        <taxon>Eukaryota</taxon>
        <taxon>Haptista</taxon>
        <taxon>Haptophyta</taxon>
        <taxon>Prymnesiophyceae</taxon>
        <taxon>Prymnesiales</taxon>
        <taxon>Prymnesiaceae</taxon>
        <taxon>Prymnesium</taxon>
    </lineage>
</organism>
<evidence type="ECO:0000256" key="1">
    <source>
        <dbReference type="SAM" id="MobiDB-lite"/>
    </source>
</evidence>
<proteinExistence type="predicted"/>
<comment type="caution">
    <text evidence="3">The sequence shown here is derived from an EMBL/GenBank/DDBJ whole genome shotgun (WGS) entry which is preliminary data.</text>
</comment>
<reference evidence="3 4" key="1">
    <citation type="journal article" date="2024" name="Science">
        <title>Giant polyketide synthase enzymes in the biosynthesis of giant marine polyether toxins.</title>
        <authorList>
            <person name="Fallon T.R."/>
            <person name="Shende V.V."/>
            <person name="Wierzbicki I.H."/>
            <person name="Pendleton A.L."/>
            <person name="Watervoot N.F."/>
            <person name="Auber R.P."/>
            <person name="Gonzalez D.J."/>
            <person name="Wisecaver J.H."/>
            <person name="Moore B.S."/>
        </authorList>
    </citation>
    <scope>NUCLEOTIDE SEQUENCE [LARGE SCALE GENOMIC DNA]</scope>
    <source>
        <strain evidence="3 4">12B1</strain>
    </source>
</reference>
<gene>
    <name evidence="3" type="ORF">AB1Y20_016779</name>
</gene>
<accession>A0AB34IC88</accession>
<evidence type="ECO:0000313" key="3">
    <source>
        <dbReference type="EMBL" id="KAL1495411.1"/>
    </source>
</evidence>
<sequence length="223" mass="24229">MWQTSNSEYGRGVVEARHRALAARSRADAALAASLQPQLSRGTLSSAAAAAAAAAASPPQPRPCGGTFSAAAGDEPTTPAARLAARLRALGLRERAVCADGACMFRALADQLWRQEARHDEVRARGVAALRARRRHFEAFVAEGESFDEYAERMSRPSEWGDNLMLQALADAYEVDVNLVTTFEDARVIRIESAGGEARRQMWLGFYEDVHYVSVCSDETQGE</sequence>
<dbReference type="Gene3D" id="3.90.70.80">
    <property type="match status" value="1"/>
</dbReference>
<dbReference type="GO" id="GO:0016579">
    <property type="term" value="P:protein deubiquitination"/>
    <property type="evidence" value="ECO:0007669"/>
    <property type="project" value="TreeGrafter"/>
</dbReference>
<feature type="region of interest" description="Disordered" evidence="1">
    <location>
        <begin position="55"/>
        <end position="75"/>
    </location>
</feature>
<dbReference type="InterPro" id="IPR038765">
    <property type="entry name" value="Papain-like_cys_pep_sf"/>
</dbReference>
<keyword evidence="4" id="KW-1185">Reference proteome</keyword>
<evidence type="ECO:0000313" key="4">
    <source>
        <dbReference type="Proteomes" id="UP001515480"/>
    </source>
</evidence>
<dbReference type="PANTHER" id="PTHR12419">
    <property type="entry name" value="OTU DOMAIN CONTAINING PROTEIN"/>
    <property type="match status" value="1"/>
</dbReference>
<dbReference type="InterPro" id="IPR050704">
    <property type="entry name" value="Peptidase_C85-like"/>
</dbReference>
<dbReference type="GO" id="GO:0004843">
    <property type="term" value="F:cysteine-type deubiquitinase activity"/>
    <property type="evidence" value="ECO:0007669"/>
    <property type="project" value="TreeGrafter"/>
</dbReference>
<dbReference type="SUPFAM" id="SSF54001">
    <property type="entry name" value="Cysteine proteinases"/>
    <property type="match status" value="1"/>
</dbReference>
<dbReference type="InterPro" id="IPR003323">
    <property type="entry name" value="OTU_dom"/>
</dbReference>
<dbReference type="Pfam" id="PF02338">
    <property type="entry name" value="OTU"/>
    <property type="match status" value="1"/>
</dbReference>
<dbReference type="AlphaFoldDB" id="A0AB34IC88"/>